<feature type="region of interest" description="Disordered" evidence="1">
    <location>
        <begin position="19"/>
        <end position="59"/>
    </location>
</feature>
<dbReference type="Proteomes" id="UP000585474">
    <property type="component" value="Unassembled WGS sequence"/>
</dbReference>
<gene>
    <name evidence="2" type="ORF">Acr_08g0011230</name>
</gene>
<accession>A0A7J0F484</accession>
<dbReference type="EMBL" id="BJWL01000008">
    <property type="protein sequence ID" value="GFY92727.1"/>
    <property type="molecule type" value="Genomic_DNA"/>
</dbReference>
<evidence type="ECO:0000313" key="2">
    <source>
        <dbReference type="EMBL" id="GFY92727.1"/>
    </source>
</evidence>
<organism evidence="2 3">
    <name type="scientific">Actinidia rufa</name>
    <dbReference type="NCBI Taxonomy" id="165716"/>
    <lineage>
        <taxon>Eukaryota</taxon>
        <taxon>Viridiplantae</taxon>
        <taxon>Streptophyta</taxon>
        <taxon>Embryophyta</taxon>
        <taxon>Tracheophyta</taxon>
        <taxon>Spermatophyta</taxon>
        <taxon>Magnoliopsida</taxon>
        <taxon>eudicotyledons</taxon>
        <taxon>Gunneridae</taxon>
        <taxon>Pentapetalae</taxon>
        <taxon>asterids</taxon>
        <taxon>Ericales</taxon>
        <taxon>Actinidiaceae</taxon>
        <taxon>Actinidia</taxon>
    </lineage>
</organism>
<comment type="caution">
    <text evidence="2">The sequence shown here is derived from an EMBL/GenBank/DDBJ whole genome shotgun (WGS) entry which is preliminary data.</text>
</comment>
<feature type="compositionally biased region" description="Basic residues" evidence="1">
    <location>
        <begin position="37"/>
        <end position="51"/>
    </location>
</feature>
<keyword evidence="3" id="KW-1185">Reference proteome</keyword>
<reference evidence="2 3" key="1">
    <citation type="submission" date="2019-07" db="EMBL/GenBank/DDBJ databases">
        <title>De Novo Assembly of kiwifruit Actinidia rufa.</title>
        <authorList>
            <person name="Sugita-Konishi S."/>
            <person name="Sato K."/>
            <person name="Mori E."/>
            <person name="Abe Y."/>
            <person name="Kisaki G."/>
            <person name="Hamano K."/>
            <person name="Suezawa K."/>
            <person name="Otani M."/>
            <person name="Fukuda T."/>
            <person name="Manabe T."/>
            <person name="Gomi K."/>
            <person name="Tabuchi M."/>
            <person name="Akimitsu K."/>
            <person name="Kataoka I."/>
        </authorList>
    </citation>
    <scope>NUCLEOTIDE SEQUENCE [LARGE SCALE GENOMIC DNA]</scope>
    <source>
        <strain evidence="3">cv. Fuchu</strain>
    </source>
</reference>
<dbReference type="AlphaFoldDB" id="A0A7J0F484"/>
<protein>
    <submittedName>
        <fullName evidence="2">Uncharacterized protein</fullName>
    </submittedName>
</protein>
<proteinExistence type="predicted"/>
<evidence type="ECO:0000313" key="3">
    <source>
        <dbReference type="Proteomes" id="UP000585474"/>
    </source>
</evidence>
<name>A0A7J0F484_9ERIC</name>
<sequence length="435" mass="48572">MIPLVLWLEKKPRKRWMSDVSTPVQNIVKGKNSSGKKGSKSSSGRKNKRNRSRIDHNILDDGSSITDRKVIKESFVKYYIDLSGSPFDDGYNSYVRIPALIGNRISDAQKEMLAGDVFEEQILSAFKSLNKNKAPGPHGYAAGFFKSAWNAMGDVKSVSLIREALAKFNDLSGLTPSLPKSHVFFSVVKEDVKRNILNLLVSRKVVSSLEMWLLWEVAMMTLGELVLRLLGICSLWVFDYVCLEFVDGVSSNFIWIESCLVSLILCWFAGWLPKDEANYEGEASGWWWMQRWWCGATFTGQDCCLGSNVLKIARRAVGMANPFSGEVGCGRKDGVKKSQFAHRSGLALIGCSGCAMGWSAPWNVTEMGSQWRKIHCWSMGQYRVVRGARLSALSREVPKVAHCAPPSGWIAATSIRHASPARRTNRTNRTTQLID</sequence>
<evidence type="ECO:0000256" key="1">
    <source>
        <dbReference type="SAM" id="MobiDB-lite"/>
    </source>
</evidence>